<dbReference type="InterPro" id="IPR009003">
    <property type="entry name" value="Peptidase_S1_PA"/>
</dbReference>
<dbReference type="SUPFAM" id="SSF50494">
    <property type="entry name" value="Trypsin-like serine proteases"/>
    <property type="match status" value="1"/>
</dbReference>
<feature type="chain" id="PRO_5044989797" description="Dipeptidyl-peptidase" evidence="6">
    <location>
        <begin position="20"/>
        <end position="716"/>
    </location>
</feature>
<comment type="function">
    <text evidence="6">Catalyzes the removal of dipeptides from the N-terminus of oligopeptides.</text>
</comment>
<proteinExistence type="inferred from homology"/>
<dbReference type="InterPro" id="IPR019500">
    <property type="entry name" value="Pep_S46"/>
</dbReference>
<dbReference type="Proteomes" id="UP001597090">
    <property type="component" value="Unassembled WGS sequence"/>
</dbReference>
<name>A0ABW2YQX3_9GAMM</name>
<keyword evidence="5 6" id="KW-0378">Hydrolase</keyword>
<dbReference type="RefSeq" id="WP_386813669.1">
    <property type="nucleotide sequence ID" value="NZ_JBHTIH010000008.1"/>
</dbReference>
<gene>
    <name evidence="7" type="ORF">ACFQZQ_14680</name>
</gene>
<comment type="similarity">
    <text evidence="1 6">Belongs to the peptidase S46 family.</text>
</comment>
<dbReference type="InterPro" id="IPR043504">
    <property type="entry name" value="Peptidase_S1_PA_chymotrypsin"/>
</dbReference>
<evidence type="ECO:0000256" key="4">
    <source>
        <dbReference type="ARBA" id="ARBA00022729"/>
    </source>
</evidence>
<protein>
    <recommendedName>
        <fullName evidence="6">Dipeptidyl-peptidase</fullName>
        <ecNumber evidence="6">3.4.14.-</ecNumber>
    </recommendedName>
</protein>
<comment type="caution">
    <text evidence="7">The sequence shown here is derived from an EMBL/GenBank/DDBJ whole genome shotgun (WGS) entry which is preliminary data.</text>
</comment>
<keyword evidence="6" id="KW-0720">Serine protease</keyword>
<feature type="signal peptide" evidence="6">
    <location>
        <begin position="1"/>
        <end position="19"/>
    </location>
</feature>
<keyword evidence="3 6" id="KW-0645">Protease</keyword>
<dbReference type="Pfam" id="PF10459">
    <property type="entry name" value="Peptidase_S46"/>
    <property type="match status" value="1"/>
</dbReference>
<evidence type="ECO:0000313" key="8">
    <source>
        <dbReference type="Proteomes" id="UP001597090"/>
    </source>
</evidence>
<accession>A0ABW2YQX3</accession>
<dbReference type="EMBL" id="JBHTIH010000008">
    <property type="protein sequence ID" value="MFD0740527.1"/>
    <property type="molecule type" value="Genomic_DNA"/>
</dbReference>
<keyword evidence="2 6" id="KW-0031">Aminopeptidase</keyword>
<dbReference type="PANTHER" id="PTHR38469:SF1">
    <property type="entry name" value="PERIPLASMIC PEPTIDASE SUBFAMILY S1B"/>
    <property type="match status" value="1"/>
</dbReference>
<reference evidence="8" key="1">
    <citation type="journal article" date="2019" name="Int. J. Syst. Evol. Microbiol.">
        <title>The Global Catalogue of Microorganisms (GCM) 10K type strain sequencing project: providing services to taxonomists for standard genome sequencing and annotation.</title>
        <authorList>
            <consortium name="The Broad Institute Genomics Platform"/>
            <consortium name="The Broad Institute Genome Sequencing Center for Infectious Disease"/>
            <person name="Wu L."/>
            <person name="Ma J."/>
        </authorList>
    </citation>
    <scope>NUCLEOTIDE SEQUENCE [LARGE SCALE GENOMIC DNA]</scope>
    <source>
        <strain evidence="8">CCUG 55491</strain>
    </source>
</reference>
<dbReference type="PANTHER" id="PTHR38469">
    <property type="entry name" value="PERIPLASMIC PEPTIDASE SUBFAMILY S1B"/>
    <property type="match status" value="1"/>
</dbReference>
<evidence type="ECO:0000313" key="7">
    <source>
        <dbReference type="EMBL" id="MFD0740527.1"/>
    </source>
</evidence>
<keyword evidence="8" id="KW-1185">Reference proteome</keyword>
<evidence type="ECO:0000256" key="5">
    <source>
        <dbReference type="ARBA" id="ARBA00022801"/>
    </source>
</evidence>
<sequence>MRRRLFAASLLLGLVPAHADEGMWMPSQLPQIAKQLKAAGFKGRPAALAELARPPMSAVVKVGGASGAFVSKDGLLLTNHHVAFGVIQYNSTPERDLIGQGFIAADRGAELPANPDYRVLVTTGFDKVTERILKDARGKQGRAYYDAVDAATKAVVAKCESEAGNRCSVANMYYGTDFYLIRQLELRDIRLVYAPPDAIGNYGDEVDNFVWPRHSGDFTLLRAYVGRDGKPADFAADNVPYVPPAHLQVSTEHFADGDFAMLAGYPGTTFRHRMASEFANQIDWQLPSRVALYDGMIKTIEAAAASDADAKVLYAAQVASLKNGLKRAQGELDGLRRSDALRVRRDDEAAMLAWLGKQADAAATQADIDASQAVLDAAVAMRERDQLLANLRSQSQLLRAALTVQRLALERGKPDPQRESGYQQRDETLISGQLKQVQRRYAPAVEQALLADLLRQYQALPAAQRVPEFDAVFGTTPAQLKARLKALYAGTRLGDEAQRLRAMQAPASELAASSDTLLKAAAILTPALVRLEDEAKTRDGELLRLRPAYMRALIGFRRSQGRAVYPDANSTLRVSYGKVSPMDPRDGVRYRPLTTVAGIVEKHTGVAPFDAPQPLREAIAKGDFGSTAEPSLQTQTVDFLTNLDTTGGNSGSPVLDARGRLIGLNFDSNWESVSASWMFDPRYKRAIHVDARYLRWLMAKVYPAPHLLREMNLPPE</sequence>
<evidence type="ECO:0000256" key="2">
    <source>
        <dbReference type="ARBA" id="ARBA00022438"/>
    </source>
</evidence>
<evidence type="ECO:0000256" key="1">
    <source>
        <dbReference type="ARBA" id="ARBA00010491"/>
    </source>
</evidence>
<dbReference type="Gene3D" id="2.40.10.10">
    <property type="entry name" value="Trypsin-like serine proteases"/>
    <property type="match status" value="1"/>
</dbReference>
<evidence type="ECO:0000256" key="6">
    <source>
        <dbReference type="RuleBase" id="RU366067"/>
    </source>
</evidence>
<organism evidence="7 8">
    <name type="scientific">Lysobacter koreensis</name>
    <dbReference type="NCBI Taxonomy" id="266122"/>
    <lineage>
        <taxon>Bacteria</taxon>
        <taxon>Pseudomonadati</taxon>
        <taxon>Pseudomonadota</taxon>
        <taxon>Gammaproteobacteria</taxon>
        <taxon>Lysobacterales</taxon>
        <taxon>Lysobacteraceae</taxon>
        <taxon>Lysobacter</taxon>
    </lineage>
</organism>
<evidence type="ECO:0000256" key="3">
    <source>
        <dbReference type="ARBA" id="ARBA00022670"/>
    </source>
</evidence>
<dbReference type="EC" id="3.4.14.-" evidence="6"/>
<keyword evidence="4 6" id="KW-0732">Signal</keyword>